<evidence type="ECO:0000313" key="2">
    <source>
        <dbReference type="EMBL" id="RSJ12870.1"/>
    </source>
</evidence>
<reference evidence="2 3" key="1">
    <citation type="submission" date="2018-11" db="EMBL/GenBank/DDBJ databases">
        <title>Species Designations Belie Phenotypic and Genotypic Heterogeneity in Oral Streptococci.</title>
        <authorList>
            <person name="Velsko I."/>
        </authorList>
    </citation>
    <scope>NUCLEOTIDE SEQUENCE [LARGE SCALE GENOMIC DNA]</scope>
    <source>
        <strain evidence="2 3">BCC06</strain>
    </source>
</reference>
<evidence type="ECO:0000256" key="1">
    <source>
        <dbReference type="SAM" id="Coils"/>
    </source>
</evidence>
<accession>A0A3R9JID2</accession>
<gene>
    <name evidence="2" type="ORF">D8836_05375</name>
</gene>
<sequence length="248" mass="27243">MEFALVNKFFKVGKTAVSIQCDKPFTFFTRELDGDRLGDTDETLIEAVKDVIRTELDPTSAIVQAQAKLQETQTKLQENQAKLEQTEQKLAETEQKATQTEAKQNDLEALANRINKVVRVMAQDSIMGEKVSYGTTYKEMVELFPLAEIGKIYEPGSIFAVEDPGHVEVNGEGKRILIQTNQSFTYQGETLAQLEGTPYQNGVLATWKFSVPKAPNEPTVAPVATVSTTATVAPTTAEPPATTVTPNQ</sequence>
<evidence type="ECO:0000313" key="3">
    <source>
        <dbReference type="Proteomes" id="UP000267438"/>
    </source>
</evidence>
<evidence type="ECO:0008006" key="4">
    <source>
        <dbReference type="Google" id="ProtNLM"/>
    </source>
</evidence>
<keyword evidence="1" id="KW-0175">Coiled coil</keyword>
<organism evidence="2 3">
    <name type="scientific">Streptococcus mitis</name>
    <dbReference type="NCBI Taxonomy" id="28037"/>
    <lineage>
        <taxon>Bacteria</taxon>
        <taxon>Bacillati</taxon>
        <taxon>Bacillota</taxon>
        <taxon>Bacilli</taxon>
        <taxon>Lactobacillales</taxon>
        <taxon>Streptococcaceae</taxon>
        <taxon>Streptococcus</taxon>
        <taxon>Streptococcus mitis group</taxon>
    </lineage>
</organism>
<feature type="coiled-coil region" evidence="1">
    <location>
        <begin position="62"/>
        <end position="110"/>
    </location>
</feature>
<name>A0A3R9JID2_STRMT</name>
<dbReference type="AlphaFoldDB" id="A0A3R9JID2"/>
<dbReference type="RefSeq" id="WP_049542682.1">
    <property type="nucleotide sequence ID" value="NZ_RJOH01000007.1"/>
</dbReference>
<dbReference type="Proteomes" id="UP000267438">
    <property type="component" value="Unassembled WGS sequence"/>
</dbReference>
<dbReference type="EMBL" id="RJOH01000007">
    <property type="protein sequence ID" value="RSJ12870.1"/>
    <property type="molecule type" value="Genomic_DNA"/>
</dbReference>
<comment type="caution">
    <text evidence="2">The sequence shown here is derived from an EMBL/GenBank/DDBJ whole genome shotgun (WGS) entry which is preliminary data.</text>
</comment>
<protein>
    <recommendedName>
        <fullName evidence="4">Phage protein</fullName>
    </recommendedName>
</protein>
<proteinExistence type="predicted"/>